<dbReference type="PANTHER" id="PTHR10589">
    <property type="entry name" value="UBIQUITIN CARBOXYL-TERMINAL HYDROLASE"/>
    <property type="match status" value="1"/>
</dbReference>
<dbReference type="AlphaFoldDB" id="A0A9P9J757"/>
<dbReference type="InterPro" id="IPR036959">
    <property type="entry name" value="Peptidase_C12_UCH_sf"/>
</dbReference>
<dbReference type="Gene3D" id="3.40.532.10">
    <property type="entry name" value="Peptidase C12, ubiquitin carboxyl-terminal hydrolase"/>
    <property type="match status" value="1"/>
</dbReference>
<feature type="region of interest" description="Disordered" evidence="8">
    <location>
        <begin position="58"/>
        <end position="82"/>
    </location>
</feature>
<accession>A0A9P9J757</accession>
<dbReference type="PROSITE" id="PS52049">
    <property type="entry name" value="ULD"/>
    <property type="match status" value="1"/>
</dbReference>
<evidence type="ECO:0000256" key="3">
    <source>
        <dbReference type="ARBA" id="ARBA00022786"/>
    </source>
</evidence>
<feature type="active site" description="Nucleophile" evidence="6">
    <location>
        <position position="182"/>
    </location>
</feature>
<feature type="compositionally biased region" description="Basic residues" evidence="8">
    <location>
        <begin position="258"/>
        <end position="276"/>
    </location>
</feature>
<comment type="similarity">
    <text evidence="6 7">Belongs to the peptidase C12 family.</text>
</comment>
<evidence type="ECO:0000259" key="9">
    <source>
        <dbReference type="PROSITE" id="PS52048"/>
    </source>
</evidence>
<reference evidence="10" key="1">
    <citation type="journal article" date="2021" name="Nat. Commun.">
        <title>Genetic determinants of endophytism in the Arabidopsis root mycobiome.</title>
        <authorList>
            <person name="Mesny F."/>
            <person name="Miyauchi S."/>
            <person name="Thiergart T."/>
            <person name="Pickel B."/>
            <person name="Atanasova L."/>
            <person name="Karlsson M."/>
            <person name="Huettel B."/>
            <person name="Barry K.W."/>
            <person name="Haridas S."/>
            <person name="Chen C."/>
            <person name="Bauer D."/>
            <person name="Andreopoulos W."/>
            <person name="Pangilinan J."/>
            <person name="LaButti K."/>
            <person name="Riley R."/>
            <person name="Lipzen A."/>
            <person name="Clum A."/>
            <person name="Drula E."/>
            <person name="Henrissat B."/>
            <person name="Kohler A."/>
            <person name="Grigoriev I.V."/>
            <person name="Martin F.M."/>
            <person name="Hacquard S."/>
        </authorList>
    </citation>
    <scope>NUCLEOTIDE SEQUENCE</scope>
    <source>
        <strain evidence="10">MPI-CAGE-AT-0021</strain>
    </source>
</reference>
<dbReference type="InterPro" id="IPR038765">
    <property type="entry name" value="Papain-like_cys_pep_sf"/>
</dbReference>
<dbReference type="EMBL" id="JAGMUU010000004">
    <property type="protein sequence ID" value="KAH7154862.1"/>
    <property type="molecule type" value="Genomic_DNA"/>
</dbReference>
<feature type="domain" description="UCH catalytic" evidence="9">
    <location>
        <begin position="103"/>
        <end position="346"/>
    </location>
</feature>
<sequence>MQASTLAISETVTVAHGRETDPPLQAPDTQPAGPPLRRSTRLAGLPTIAKLGANGLAVMSEPSRNPKRKASEAANQTTTTLPDKLLDEALAPLTPRDVQEWEGWIELESEPAFFNIILRDLGVQHVKAQEIFTIDQDSLDMIPKPVFGLIFLFQYLPGHDDVDQDEDTSDIWFANQTTDNACATVALLNIVMNADGIDVGQNLRDFKESTKHLSTALRGHQLSRNTFIRTIHNSFTRRMDHLNADLCLEHEASEASSKKAKKRATPKKGRKAPRRKRVKTEYGFHFIAYVPAGGYVWELDGLKSKPRRLDAVSSNDWTSIARPQIEGRMLQYEESQLSFNLLALCQSPLAIHSQSISRTVASLRHLHARMEANSDFTDLISAEPNPLDIDDELQLSGFNLSKPAIIDAEVPETLRAKCSQSNLETSEAYALHQELVIEVKATMGEYRAELMAIADDEQRVKGRKKDYGPALHKWVTKLAEKGVLEDAIKNAS</sequence>
<evidence type="ECO:0000256" key="6">
    <source>
        <dbReference type="PROSITE-ProRule" id="PRU01393"/>
    </source>
</evidence>
<dbReference type="CDD" id="cd09617">
    <property type="entry name" value="Peptidase_C12_UCH37_BAP1"/>
    <property type="match status" value="1"/>
</dbReference>
<keyword evidence="11" id="KW-1185">Reference proteome</keyword>
<evidence type="ECO:0000256" key="1">
    <source>
        <dbReference type="ARBA" id="ARBA00000707"/>
    </source>
</evidence>
<feature type="active site" description="Proton donor" evidence="6">
    <location>
        <position position="285"/>
    </location>
</feature>
<feature type="site" description="Important for enzyme activity" evidence="6">
    <location>
        <position position="300"/>
    </location>
</feature>
<dbReference type="Proteomes" id="UP000717696">
    <property type="component" value="Unassembled WGS sequence"/>
</dbReference>
<dbReference type="PROSITE" id="PS52048">
    <property type="entry name" value="UCH_DOMAIN"/>
    <property type="match status" value="1"/>
</dbReference>
<gene>
    <name evidence="10" type="ORF">B0J13DRAFT_211567</name>
</gene>
<feature type="region of interest" description="Disordered" evidence="8">
    <location>
        <begin position="13"/>
        <end position="39"/>
    </location>
</feature>
<dbReference type="InterPro" id="IPR001578">
    <property type="entry name" value="Peptidase_C12_UCH"/>
</dbReference>
<keyword evidence="5 6" id="KW-0788">Thiol protease</keyword>
<comment type="caution">
    <text evidence="10">The sequence shown here is derived from an EMBL/GenBank/DDBJ whole genome shotgun (WGS) entry which is preliminary data.</text>
</comment>
<dbReference type="GO" id="GO:0016579">
    <property type="term" value="P:protein deubiquitination"/>
    <property type="evidence" value="ECO:0007669"/>
    <property type="project" value="TreeGrafter"/>
</dbReference>
<dbReference type="PRINTS" id="PR00707">
    <property type="entry name" value="UBCTHYDRLASE"/>
</dbReference>
<keyword evidence="4 6" id="KW-0378">Hydrolase</keyword>
<evidence type="ECO:0000313" key="10">
    <source>
        <dbReference type="EMBL" id="KAH7154862.1"/>
    </source>
</evidence>
<name>A0A9P9J757_9HYPO</name>
<feature type="site" description="Transition state stabilizer" evidence="6">
    <location>
        <position position="176"/>
    </location>
</feature>
<evidence type="ECO:0000256" key="2">
    <source>
        <dbReference type="ARBA" id="ARBA00022670"/>
    </source>
</evidence>
<proteinExistence type="inferred from homology"/>
<evidence type="ECO:0000256" key="8">
    <source>
        <dbReference type="SAM" id="MobiDB-lite"/>
    </source>
</evidence>
<dbReference type="GO" id="GO:0004843">
    <property type="term" value="F:cysteine-type deubiquitinase activity"/>
    <property type="evidence" value="ECO:0007669"/>
    <property type="project" value="UniProtKB-UniRule"/>
</dbReference>
<dbReference type="GO" id="GO:0005737">
    <property type="term" value="C:cytoplasm"/>
    <property type="evidence" value="ECO:0007669"/>
    <property type="project" value="TreeGrafter"/>
</dbReference>
<keyword evidence="2 6" id="KW-0645">Protease</keyword>
<dbReference type="Pfam" id="PF01088">
    <property type="entry name" value="Peptidase_C12"/>
    <property type="match status" value="1"/>
</dbReference>
<keyword evidence="3 6" id="KW-0833">Ubl conjugation pathway</keyword>
<dbReference type="EC" id="3.4.19.12" evidence="7"/>
<dbReference type="PANTHER" id="PTHR10589:SF29">
    <property type="entry name" value="UBIQUITIN CARBOXYL-TERMINAL HYDROLASE"/>
    <property type="match status" value="1"/>
</dbReference>
<dbReference type="SUPFAM" id="SSF54001">
    <property type="entry name" value="Cysteine proteinases"/>
    <property type="match status" value="1"/>
</dbReference>
<evidence type="ECO:0000256" key="5">
    <source>
        <dbReference type="ARBA" id="ARBA00022807"/>
    </source>
</evidence>
<evidence type="ECO:0000256" key="4">
    <source>
        <dbReference type="ARBA" id="ARBA00022801"/>
    </source>
</evidence>
<dbReference type="FunFam" id="3.40.532.10:FF:000010">
    <property type="entry name" value="Ubiquitin carboxyl-terminal hydrolase"/>
    <property type="match status" value="1"/>
</dbReference>
<comment type="catalytic activity">
    <reaction evidence="1 6 7">
        <text>Thiol-dependent hydrolysis of ester, thioester, amide, peptide and isopeptide bonds formed by the C-terminal Gly of ubiquitin (a 76-residue protein attached to proteins as an intracellular targeting signal).</text>
        <dbReference type="EC" id="3.4.19.12"/>
    </reaction>
</comment>
<protein>
    <recommendedName>
        <fullName evidence="7">Ubiquitin carboxyl-terminal hydrolase</fullName>
        <ecNumber evidence="7">3.4.19.12</ecNumber>
    </recommendedName>
</protein>
<feature type="region of interest" description="Disordered" evidence="8">
    <location>
        <begin position="255"/>
        <end position="276"/>
    </location>
</feature>
<evidence type="ECO:0000313" key="11">
    <source>
        <dbReference type="Proteomes" id="UP000717696"/>
    </source>
</evidence>
<dbReference type="GO" id="GO:0006511">
    <property type="term" value="P:ubiquitin-dependent protein catabolic process"/>
    <property type="evidence" value="ECO:0007669"/>
    <property type="project" value="UniProtKB-UniRule"/>
</dbReference>
<organism evidence="10 11">
    <name type="scientific">Dactylonectria estremocensis</name>
    <dbReference type="NCBI Taxonomy" id="1079267"/>
    <lineage>
        <taxon>Eukaryota</taxon>
        <taxon>Fungi</taxon>
        <taxon>Dikarya</taxon>
        <taxon>Ascomycota</taxon>
        <taxon>Pezizomycotina</taxon>
        <taxon>Sordariomycetes</taxon>
        <taxon>Hypocreomycetidae</taxon>
        <taxon>Hypocreales</taxon>
        <taxon>Nectriaceae</taxon>
        <taxon>Dactylonectria</taxon>
    </lineage>
</organism>
<evidence type="ECO:0000256" key="7">
    <source>
        <dbReference type="RuleBase" id="RU361215"/>
    </source>
</evidence>
<dbReference type="OrthoDB" id="1924260at2759"/>